<evidence type="ECO:0000313" key="2">
    <source>
        <dbReference type="EnsemblMetazoa" id="GMOY001077-PA"/>
    </source>
</evidence>
<evidence type="ECO:0000256" key="1">
    <source>
        <dbReference type="SAM" id="SignalP"/>
    </source>
</evidence>
<dbReference type="Proteomes" id="UP000092444">
    <property type="component" value="Unassembled WGS sequence"/>
</dbReference>
<feature type="chain" id="PRO_5012746150" evidence="1">
    <location>
        <begin position="20"/>
        <end position="179"/>
    </location>
</feature>
<name>A0A1B0FBZ4_GLOMM</name>
<evidence type="ECO:0000313" key="3">
    <source>
        <dbReference type="Proteomes" id="UP000092444"/>
    </source>
</evidence>
<dbReference type="AlphaFoldDB" id="A0A1B0FBZ4"/>
<reference evidence="2" key="1">
    <citation type="submission" date="2020-05" db="UniProtKB">
        <authorList>
            <consortium name="EnsemblMetazoa"/>
        </authorList>
    </citation>
    <scope>IDENTIFICATION</scope>
    <source>
        <strain evidence="2">Yale</strain>
    </source>
</reference>
<feature type="signal peptide" evidence="1">
    <location>
        <begin position="1"/>
        <end position="19"/>
    </location>
</feature>
<keyword evidence="3" id="KW-1185">Reference proteome</keyword>
<proteinExistence type="predicted"/>
<sequence>MSKFSLLAIVSVMIVKSYAKPAATKASITLANDSGDGLALSRNAAAILYTRNNNRKRIVFNYIIFTSLLGSYCGIEFTIKNIEHAEQHELNKRETMKEEAEERKLHTNTEAEVILEIVPNKVGKEMTNNDRVSKTLSFLNDNNSTTTFKITEGLKEAEEVLREKVAEIEAEPVILSARI</sequence>
<accession>A0A1B0FBZ4</accession>
<dbReference type="EMBL" id="CCAG010000101">
    <property type="status" value="NOT_ANNOTATED_CDS"/>
    <property type="molecule type" value="Genomic_DNA"/>
</dbReference>
<dbReference type="EnsemblMetazoa" id="GMOY001077-RA">
    <property type="protein sequence ID" value="GMOY001077-PA"/>
    <property type="gene ID" value="GMOY001077"/>
</dbReference>
<protein>
    <submittedName>
        <fullName evidence="2">Uncharacterized protein</fullName>
    </submittedName>
</protein>
<keyword evidence="1" id="KW-0732">Signal</keyword>
<organism evidence="2 3">
    <name type="scientific">Glossina morsitans morsitans</name>
    <name type="common">Savannah tsetse fly</name>
    <dbReference type="NCBI Taxonomy" id="37546"/>
    <lineage>
        <taxon>Eukaryota</taxon>
        <taxon>Metazoa</taxon>
        <taxon>Ecdysozoa</taxon>
        <taxon>Arthropoda</taxon>
        <taxon>Hexapoda</taxon>
        <taxon>Insecta</taxon>
        <taxon>Pterygota</taxon>
        <taxon>Neoptera</taxon>
        <taxon>Endopterygota</taxon>
        <taxon>Diptera</taxon>
        <taxon>Brachycera</taxon>
        <taxon>Muscomorpha</taxon>
        <taxon>Hippoboscoidea</taxon>
        <taxon>Glossinidae</taxon>
        <taxon>Glossina</taxon>
    </lineage>
</organism>